<accession>A0A251VFX6</accession>
<dbReference type="Gene3D" id="2.40.30.10">
    <property type="entry name" value="Translation factors"/>
    <property type="match status" value="1"/>
</dbReference>
<evidence type="ECO:0000313" key="7">
    <source>
        <dbReference type="Proteomes" id="UP000215914"/>
    </source>
</evidence>
<dbReference type="FunFam" id="2.40.30.10:FF:000010">
    <property type="entry name" value="Translation elongation factor 2"/>
    <property type="match status" value="1"/>
</dbReference>
<evidence type="ECO:0000259" key="4">
    <source>
        <dbReference type="Pfam" id="PF03144"/>
    </source>
</evidence>
<keyword evidence="3" id="KW-0648">Protein biosynthesis</keyword>
<keyword evidence="2" id="KW-0251">Elongation factor</keyword>
<dbReference type="OMA" id="TNEKEAH"/>
<protein>
    <submittedName>
        <fullName evidence="6">Putative translation protein, beta-barrel domain-containing protein</fullName>
    </submittedName>
    <submittedName>
        <fullName evidence="5">Translation protein, beta-barrel domain superfamily</fullName>
    </submittedName>
</protein>
<dbReference type="Gramene" id="mRNA:HanXRQr2_Chr11g0472611">
    <property type="protein sequence ID" value="CDS:HanXRQr2_Chr11g0472611.1"/>
    <property type="gene ID" value="HanXRQr2_Chr11g0472611"/>
</dbReference>
<dbReference type="EMBL" id="MNCJ02000326">
    <property type="protein sequence ID" value="KAF5780503.1"/>
    <property type="molecule type" value="Genomic_DNA"/>
</dbReference>
<sequence>MFFAFGRVFDGKVSTGLKVRIMGPNYVPSQKKDLYVKGVQRTVIWMGKKQETVEDVPCGNTVAMVGLDQFITKNATLTNEKEAHPIRAMKFSTLTPFTVAAIK</sequence>
<gene>
    <name evidence="6" type="ORF">HannXRQ_Chr02g0039021</name>
    <name evidence="5" type="ORF">HanXRQr2_Chr11g0472611</name>
</gene>
<dbReference type="CDD" id="cd16268">
    <property type="entry name" value="EF2_II"/>
    <property type="match status" value="1"/>
</dbReference>
<reference evidence="6" key="2">
    <citation type="submission" date="2017-02" db="EMBL/GenBank/DDBJ databases">
        <title>Sunflower complete genome.</title>
        <authorList>
            <person name="Langlade N."/>
            <person name="Munos S."/>
        </authorList>
    </citation>
    <scope>NUCLEOTIDE SEQUENCE [LARGE SCALE GENOMIC DNA]</scope>
    <source>
        <tissue evidence="6">Leaves</tissue>
    </source>
</reference>
<evidence type="ECO:0000313" key="6">
    <source>
        <dbReference type="EMBL" id="OTG33832.1"/>
    </source>
</evidence>
<name>A0A251VFX6_HELAN</name>
<dbReference type="GO" id="GO:0005525">
    <property type="term" value="F:GTP binding"/>
    <property type="evidence" value="ECO:0007669"/>
    <property type="project" value="InterPro"/>
</dbReference>
<dbReference type="SUPFAM" id="SSF50447">
    <property type="entry name" value="Translation proteins"/>
    <property type="match status" value="1"/>
</dbReference>
<evidence type="ECO:0000256" key="2">
    <source>
        <dbReference type="ARBA" id="ARBA00022768"/>
    </source>
</evidence>
<feature type="domain" description="Translation elongation factor EFTu-like" evidence="4">
    <location>
        <begin position="4"/>
        <end position="72"/>
    </location>
</feature>
<dbReference type="Pfam" id="PF03144">
    <property type="entry name" value="GTP_EFTU_D2"/>
    <property type="match status" value="1"/>
</dbReference>
<dbReference type="STRING" id="4232.A0A251VFX6"/>
<dbReference type="Proteomes" id="UP000215914">
    <property type="component" value="Chromosome 2"/>
</dbReference>
<dbReference type="InParanoid" id="A0A251VFX6"/>
<evidence type="ECO:0000313" key="5">
    <source>
        <dbReference type="EMBL" id="KAF5780503.1"/>
    </source>
</evidence>
<keyword evidence="1" id="KW-0963">Cytoplasm</keyword>
<organism evidence="6 7">
    <name type="scientific">Helianthus annuus</name>
    <name type="common">Common sunflower</name>
    <dbReference type="NCBI Taxonomy" id="4232"/>
    <lineage>
        <taxon>Eukaryota</taxon>
        <taxon>Viridiplantae</taxon>
        <taxon>Streptophyta</taxon>
        <taxon>Embryophyta</taxon>
        <taxon>Tracheophyta</taxon>
        <taxon>Spermatophyta</taxon>
        <taxon>Magnoliopsida</taxon>
        <taxon>eudicotyledons</taxon>
        <taxon>Gunneridae</taxon>
        <taxon>Pentapetalae</taxon>
        <taxon>asterids</taxon>
        <taxon>campanulids</taxon>
        <taxon>Asterales</taxon>
        <taxon>Asteraceae</taxon>
        <taxon>Asteroideae</taxon>
        <taxon>Heliantheae alliance</taxon>
        <taxon>Heliantheae</taxon>
        <taxon>Helianthus</taxon>
    </lineage>
</organism>
<dbReference type="GO" id="GO:0003746">
    <property type="term" value="F:translation elongation factor activity"/>
    <property type="evidence" value="ECO:0007669"/>
    <property type="project" value="UniProtKB-KW"/>
</dbReference>
<dbReference type="EMBL" id="CM007891">
    <property type="protein sequence ID" value="OTG33832.1"/>
    <property type="molecule type" value="Genomic_DNA"/>
</dbReference>
<reference evidence="5" key="3">
    <citation type="submission" date="2020-06" db="EMBL/GenBank/DDBJ databases">
        <title>Helianthus annuus Genome sequencing and assembly Release 2.</title>
        <authorList>
            <person name="Gouzy J."/>
            <person name="Langlade N."/>
            <person name="Munos S."/>
        </authorList>
    </citation>
    <scope>NUCLEOTIDE SEQUENCE</scope>
    <source>
        <tissue evidence="5">Leaves</tissue>
    </source>
</reference>
<proteinExistence type="predicted"/>
<evidence type="ECO:0000256" key="1">
    <source>
        <dbReference type="ARBA" id="ARBA00022490"/>
    </source>
</evidence>
<dbReference type="AlphaFoldDB" id="A0A251VFX6"/>
<evidence type="ECO:0000256" key="3">
    <source>
        <dbReference type="ARBA" id="ARBA00022917"/>
    </source>
</evidence>
<dbReference type="PANTHER" id="PTHR42908:SF10">
    <property type="entry name" value="EUKARYOTIC TRANSLATION ELONGATION FACTOR 2"/>
    <property type="match status" value="1"/>
</dbReference>
<dbReference type="InterPro" id="IPR004161">
    <property type="entry name" value="EFTu-like_2"/>
</dbReference>
<dbReference type="InterPro" id="IPR009000">
    <property type="entry name" value="Transl_B-barrel_sf"/>
</dbReference>
<dbReference type="PANTHER" id="PTHR42908">
    <property type="entry name" value="TRANSLATION ELONGATION FACTOR-RELATED"/>
    <property type="match status" value="1"/>
</dbReference>
<keyword evidence="7" id="KW-1185">Reference proteome</keyword>
<reference evidence="5 7" key="1">
    <citation type="journal article" date="2017" name="Nature">
        <title>The sunflower genome provides insights into oil metabolism, flowering and Asterid evolution.</title>
        <authorList>
            <person name="Badouin H."/>
            <person name="Gouzy J."/>
            <person name="Grassa C.J."/>
            <person name="Murat F."/>
            <person name="Staton S.E."/>
            <person name="Cottret L."/>
            <person name="Lelandais-Briere C."/>
            <person name="Owens G.L."/>
            <person name="Carrere S."/>
            <person name="Mayjonade B."/>
            <person name="Legrand L."/>
            <person name="Gill N."/>
            <person name="Kane N.C."/>
            <person name="Bowers J.E."/>
            <person name="Hubner S."/>
            <person name="Bellec A."/>
            <person name="Berard A."/>
            <person name="Berges H."/>
            <person name="Blanchet N."/>
            <person name="Boniface M.C."/>
            <person name="Brunel D."/>
            <person name="Catrice O."/>
            <person name="Chaidir N."/>
            <person name="Claudel C."/>
            <person name="Donnadieu C."/>
            <person name="Faraut T."/>
            <person name="Fievet G."/>
            <person name="Helmstetter N."/>
            <person name="King M."/>
            <person name="Knapp S.J."/>
            <person name="Lai Z."/>
            <person name="Le Paslier M.C."/>
            <person name="Lippi Y."/>
            <person name="Lorenzon L."/>
            <person name="Mandel J.R."/>
            <person name="Marage G."/>
            <person name="Marchand G."/>
            <person name="Marquand E."/>
            <person name="Bret-Mestries E."/>
            <person name="Morien E."/>
            <person name="Nambeesan S."/>
            <person name="Nguyen T."/>
            <person name="Pegot-Espagnet P."/>
            <person name="Pouilly N."/>
            <person name="Raftis F."/>
            <person name="Sallet E."/>
            <person name="Schiex T."/>
            <person name="Thomas J."/>
            <person name="Vandecasteele C."/>
            <person name="Vares D."/>
            <person name="Vear F."/>
            <person name="Vautrin S."/>
            <person name="Crespi M."/>
            <person name="Mangin B."/>
            <person name="Burke J.M."/>
            <person name="Salse J."/>
            <person name="Munos S."/>
            <person name="Vincourt P."/>
            <person name="Rieseberg L.H."/>
            <person name="Langlade N.B."/>
        </authorList>
    </citation>
    <scope>NUCLEOTIDE SEQUENCE [LARGE SCALE GENOMIC DNA]</scope>
    <source>
        <strain evidence="7">cv. SF193</strain>
        <tissue evidence="5">Leaves</tissue>
    </source>
</reference>